<evidence type="ECO:0000313" key="2">
    <source>
        <dbReference type="EMBL" id="KAK6590930.1"/>
    </source>
</evidence>
<evidence type="ECO:0000313" key="3">
    <source>
        <dbReference type="Proteomes" id="UP001311799"/>
    </source>
</evidence>
<dbReference type="GO" id="GO:0005730">
    <property type="term" value="C:nucleolus"/>
    <property type="evidence" value="ECO:0007669"/>
    <property type="project" value="TreeGrafter"/>
</dbReference>
<keyword evidence="3" id="KW-1185">Reference proteome</keyword>
<dbReference type="PANTHER" id="PTHR13282:SF6">
    <property type="entry name" value="PROTEIN FAM32A"/>
    <property type="match status" value="1"/>
</dbReference>
<dbReference type="Proteomes" id="UP001311799">
    <property type="component" value="Unassembled WGS sequence"/>
</dbReference>
<gene>
    <name evidence="2" type="ORF">RS030_111687</name>
</gene>
<accession>A0AAV9Y3Z1</accession>
<feature type="region of interest" description="Disordered" evidence="1">
    <location>
        <begin position="32"/>
        <end position="87"/>
    </location>
</feature>
<evidence type="ECO:0000256" key="1">
    <source>
        <dbReference type="SAM" id="MobiDB-lite"/>
    </source>
</evidence>
<reference evidence="2 3" key="1">
    <citation type="submission" date="2023-10" db="EMBL/GenBank/DDBJ databases">
        <title>Comparative genomics analysis reveals potential genetic determinants of host preference in Cryptosporidium xiaoi.</title>
        <authorList>
            <person name="Xiao L."/>
            <person name="Li J."/>
        </authorList>
    </citation>
    <scope>NUCLEOTIDE SEQUENCE [LARGE SCALE GENOMIC DNA]</scope>
    <source>
        <strain evidence="2 3">52996</strain>
    </source>
</reference>
<dbReference type="PANTHER" id="PTHR13282">
    <property type="entry name" value="PROTEIN FAM32A"/>
    <property type="match status" value="1"/>
</dbReference>
<sequence>MSEDWSEKYGNAYQNLLRKPIKFRKKITKSFSPNENNMKHNDFNINGRICRGSRPQGNSLEVEPIRTPEAPVNSEKNNRSSNCSEYHNLKLGNDDLRSFTKAELSHRKAQRENVRLQIQKRAALTHRQRVSDFNERLSLLPEHFDIPKVGPG</sequence>
<comment type="caution">
    <text evidence="2">The sequence shown here is derived from an EMBL/GenBank/DDBJ whole genome shotgun (WGS) entry which is preliminary data.</text>
</comment>
<dbReference type="EMBL" id="JAWDEY010000002">
    <property type="protein sequence ID" value="KAK6590930.1"/>
    <property type="molecule type" value="Genomic_DNA"/>
</dbReference>
<protein>
    <submittedName>
        <fullName evidence="2">Uncharacterized protein</fullName>
    </submittedName>
</protein>
<name>A0AAV9Y3Z1_9CRYT</name>
<dbReference type="AlphaFoldDB" id="A0AAV9Y3Z1"/>
<proteinExistence type="predicted"/>
<dbReference type="InterPro" id="IPR013865">
    <property type="entry name" value="FAM32A"/>
</dbReference>
<organism evidence="2 3">
    <name type="scientific">Cryptosporidium xiaoi</name>
    <dbReference type="NCBI Taxonomy" id="659607"/>
    <lineage>
        <taxon>Eukaryota</taxon>
        <taxon>Sar</taxon>
        <taxon>Alveolata</taxon>
        <taxon>Apicomplexa</taxon>
        <taxon>Conoidasida</taxon>
        <taxon>Coccidia</taxon>
        <taxon>Eucoccidiorida</taxon>
        <taxon>Eimeriorina</taxon>
        <taxon>Cryptosporidiidae</taxon>
        <taxon>Cryptosporidium</taxon>
    </lineage>
</organism>